<evidence type="ECO:0000256" key="10">
    <source>
        <dbReference type="ARBA" id="ARBA00022723"/>
    </source>
</evidence>
<feature type="transmembrane region" description="Helical" evidence="17">
    <location>
        <begin position="435"/>
        <end position="453"/>
    </location>
</feature>
<evidence type="ECO:0000259" key="20">
    <source>
        <dbReference type="Pfam" id="PF22627"/>
    </source>
</evidence>
<keyword evidence="13 17" id="KW-0472">Membrane</keyword>
<comment type="similarity">
    <text evidence="5">Belongs to the STT3 family.</text>
</comment>
<keyword evidence="12 17" id="KW-1133">Transmembrane helix</keyword>
<feature type="transmembrane region" description="Helical" evidence="17">
    <location>
        <begin position="474"/>
        <end position="501"/>
    </location>
</feature>
<dbReference type="InterPro" id="IPR041154">
    <property type="entry name" value="AglB_P1"/>
</dbReference>
<feature type="transmembrane region" description="Helical" evidence="17">
    <location>
        <begin position="411"/>
        <end position="429"/>
    </location>
</feature>
<proteinExistence type="inferred from homology"/>
<dbReference type="HOGENOM" id="CLU_008803_0_0_2"/>
<dbReference type="AlphaFoldDB" id="Q2FRP1"/>
<feature type="transmembrane region" description="Helical" evidence="17">
    <location>
        <begin position="164"/>
        <end position="184"/>
    </location>
</feature>
<dbReference type="Proteomes" id="UP000001941">
    <property type="component" value="Chromosome"/>
</dbReference>
<dbReference type="KEGG" id="mhu:Mhun_2270"/>
<dbReference type="InterPro" id="IPR048307">
    <property type="entry name" value="STT3_N"/>
</dbReference>
<keyword evidence="11" id="KW-0460">Magnesium</keyword>
<feature type="transmembrane region" description="Helical" evidence="17">
    <location>
        <begin position="213"/>
        <end position="231"/>
    </location>
</feature>
<feature type="transmembrane region" description="Helical" evidence="17">
    <location>
        <begin position="326"/>
        <end position="346"/>
    </location>
</feature>
<evidence type="ECO:0000256" key="11">
    <source>
        <dbReference type="ARBA" id="ARBA00022842"/>
    </source>
</evidence>
<comment type="cofactor">
    <cofactor evidence="2">
        <name>Mg(2+)</name>
        <dbReference type="ChEBI" id="CHEBI:18420"/>
    </cofactor>
</comment>
<dbReference type="InterPro" id="IPR054479">
    <property type="entry name" value="AglB-like_core"/>
</dbReference>
<dbReference type="InterPro" id="IPR003674">
    <property type="entry name" value="Oligo_trans_STT3"/>
</dbReference>
<evidence type="ECO:0000256" key="5">
    <source>
        <dbReference type="ARBA" id="ARBA00010810"/>
    </source>
</evidence>
<gene>
    <name evidence="21" type="ordered locus">Mhun_2270</name>
</gene>
<dbReference type="Gene3D" id="3.40.50.12610">
    <property type="match status" value="1"/>
</dbReference>
<dbReference type="RefSeq" id="WP_011449233.1">
    <property type="nucleotide sequence ID" value="NC_007796.1"/>
</dbReference>
<keyword evidence="7" id="KW-0328">Glycosyltransferase</keyword>
<dbReference type="OrthoDB" id="12184at2157"/>
<keyword evidence="10" id="KW-0479">Metal-binding</keyword>
<dbReference type="Pfam" id="PF22627">
    <property type="entry name" value="AglB_core-like"/>
    <property type="match status" value="1"/>
</dbReference>
<name>Q2FRP1_METHJ</name>
<dbReference type="UniPathway" id="UPA00378"/>
<reference evidence="22" key="1">
    <citation type="journal article" date="2016" name="Stand. Genomic Sci.">
        <title>Complete genome sequence of Methanospirillum hungatei type strain JF1.</title>
        <authorList>
            <person name="Gunsalus R.P."/>
            <person name="Cook L.E."/>
            <person name="Crable B."/>
            <person name="Rohlin L."/>
            <person name="McDonald E."/>
            <person name="Mouttaki H."/>
            <person name="Sieber J.R."/>
            <person name="Poweleit N."/>
            <person name="Zhou H."/>
            <person name="Lapidus A.L."/>
            <person name="Daligault H.E."/>
            <person name="Land M."/>
            <person name="Gilna P."/>
            <person name="Ivanova N."/>
            <person name="Kyrpides N."/>
            <person name="Culley D.E."/>
            <person name="McInerney M.J."/>
        </authorList>
    </citation>
    <scope>NUCLEOTIDE SEQUENCE [LARGE SCALE GENOMIC DNA]</scope>
    <source>
        <strain evidence="22">ATCC 27890 / DSM 864 / NBRC 100397 / JF-1</strain>
    </source>
</reference>
<dbReference type="InterPro" id="IPR026410">
    <property type="entry name" value="OlisacTrfase_arch"/>
</dbReference>
<keyword evidence="22" id="KW-1185">Reference proteome</keyword>
<feature type="domain" description="AglB-like core" evidence="20">
    <location>
        <begin position="516"/>
        <end position="611"/>
    </location>
</feature>
<dbReference type="eggNOG" id="arCOG02043">
    <property type="taxonomic scope" value="Archaea"/>
</dbReference>
<comment type="catalytic activity">
    <reaction evidence="16">
        <text>an archaeal dolichyl phosphooligosaccharide + [protein]-L-asparagine = an archaeal dolichyl phosphate + a glycoprotein with the oligosaccharide chain attached by N-beta-D-glycosyl linkage to a protein L-asparagine.</text>
        <dbReference type="EC" id="2.4.99.21"/>
    </reaction>
</comment>
<evidence type="ECO:0000256" key="3">
    <source>
        <dbReference type="ARBA" id="ARBA00004651"/>
    </source>
</evidence>
<evidence type="ECO:0000256" key="9">
    <source>
        <dbReference type="ARBA" id="ARBA00022692"/>
    </source>
</evidence>
<keyword evidence="9 17" id="KW-0812">Transmembrane</keyword>
<dbReference type="CAZy" id="GT66">
    <property type="family name" value="Glycosyltransferase Family 66"/>
</dbReference>
<dbReference type="EnsemblBacteria" id="ABD41975">
    <property type="protein sequence ID" value="ABD41975"/>
    <property type="gene ID" value="Mhun_2270"/>
</dbReference>
<evidence type="ECO:0000256" key="6">
    <source>
        <dbReference type="ARBA" id="ARBA00012602"/>
    </source>
</evidence>
<evidence type="ECO:0000256" key="8">
    <source>
        <dbReference type="ARBA" id="ARBA00022679"/>
    </source>
</evidence>
<evidence type="ECO:0000256" key="13">
    <source>
        <dbReference type="ARBA" id="ARBA00023136"/>
    </source>
</evidence>
<keyword evidence="14" id="KW-0464">Manganese</keyword>
<evidence type="ECO:0000259" key="18">
    <source>
        <dbReference type="Pfam" id="PF02516"/>
    </source>
</evidence>
<evidence type="ECO:0000313" key="21">
    <source>
        <dbReference type="EMBL" id="ABD41975.1"/>
    </source>
</evidence>
<dbReference type="NCBIfam" id="TIGR04154">
    <property type="entry name" value="archaeo_STT3"/>
    <property type="match status" value="1"/>
</dbReference>
<evidence type="ECO:0000256" key="4">
    <source>
        <dbReference type="ARBA" id="ARBA00004922"/>
    </source>
</evidence>
<dbReference type="GO" id="GO:0005886">
    <property type="term" value="C:plasma membrane"/>
    <property type="evidence" value="ECO:0007669"/>
    <property type="project" value="UniProtKB-SubCell"/>
</dbReference>
<evidence type="ECO:0000256" key="17">
    <source>
        <dbReference type="SAM" id="Phobius"/>
    </source>
</evidence>
<feature type="transmembrane region" description="Helical" evidence="17">
    <location>
        <begin position="108"/>
        <end position="132"/>
    </location>
</feature>
<comment type="pathway">
    <text evidence="4">Protein modification; protein glycosylation.</text>
</comment>
<protein>
    <recommendedName>
        <fullName evidence="6">dolichyl-phosphooligosaccharide-protein glycotransferase</fullName>
        <ecNumber evidence="6">2.4.99.21</ecNumber>
    </recommendedName>
    <alternativeName>
        <fullName evidence="15">Oligosaccharyl transferase</fullName>
    </alternativeName>
</protein>
<evidence type="ECO:0000256" key="7">
    <source>
        <dbReference type="ARBA" id="ARBA00022676"/>
    </source>
</evidence>
<dbReference type="GeneID" id="3924629"/>
<dbReference type="EC" id="2.4.99.21" evidence="6"/>
<dbReference type="Gene3D" id="2.60.40.3390">
    <property type="match status" value="1"/>
</dbReference>
<dbReference type="STRING" id="323259.Mhun_2270"/>
<feature type="domain" description="Archaeal glycosylation protein B peripheral" evidence="19">
    <location>
        <begin position="776"/>
        <end position="837"/>
    </location>
</feature>
<dbReference type="GO" id="GO:0046872">
    <property type="term" value="F:metal ion binding"/>
    <property type="evidence" value="ECO:0007669"/>
    <property type="project" value="UniProtKB-KW"/>
</dbReference>
<evidence type="ECO:0000313" key="22">
    <source>
        <dbReference type="Proteomes" id="UP000001941"/>
    </source>
</evidence>
<dbReference type="Pfam" id="PF18079">
    <property type="entry name" value="AglB_L1"/>
    <property type="match status" value="1"/>
</dbReference>
<feature type="transmembrane region" description="Helical" evidence="17">
    <location>
        <begin position="297"/>
        <end position="320"/>
    </location>
</feature>
<accession>Q2FRP1</accession>
<dbReference type="PANTHER" id="PTHR13872">
    <property type="entry name" value="DOLICHYL-DIPHOSPHOOLIGOSACCHARIDE--PROTEIN GLYCOSYLTRANSFERASE SUBUNIT"/>
    <property type="match status" value="1"/>
</dbReference>
<evidence type="ECO:0000259" key="19">
    <source>
        <dbReference type="Pfam" id="PF18079"/>
    </source>
</evidence>
<dbReference type="Pfam" id="PF02516">
    <property type="entry name" value="STT3"/>
    <property type="match status" value="1"/>
</dbReference>
<keyword evidence="8" id="KW-0808">Transferase</keyword>
<feature type="transmembrane region" description="Helical" evidence="17">
    <location>
        <begin position="9"/>
        <end position="27"/>
    </location>
</feature>
<comment type="subcellular location">
    <subcellularLocation>
        <location evidence="3">Cell membrane</location>
        <topology evidence="3">Multi-pass membrane protein</topology>
    </subcellularLocation>
</comment>
<dbReference type="EMBL" id="CP000254">
    <property type="protein sequence ID" value="ABD41975.1"/>
    <property type="molecule type" value="Genomic_DNA"/>
</dbReference>
<organism evidence="21 22">
    <name type="scientific">Methanospirillum hungatei JF-1 (strain ATCC 27890 / DSM 864 / NBRC 100397 / JF-1)</name>
    <dbReference type="NCBI Taxonomy" id="323259"/>
    <lineage>
        <taxon>Archaea</taxon>
        <taxon>Methanobacteriati</taxon>
        <taxon>Methanobacteriota</taxon>
        <taxon>Stenosarchaea group</taxon>
        <taxon>Methanomicrobia</taxon>
        <taxon>Methanomicrobiales</taxon>
        <taxon>Methanospirillaceae</taxon>
        <taxon>Methanospirillum</taxon>
    </lineage>
</organism>
<evidence type="ECO:0000256" key="15">
    <source>
        <dbReference type="ARBA" id="ARBA00030679"/>
    </source>
</evidence>
<evidence type="ECO:0000256" key="1">
    <source>
        <dbReference type="ARBA" id="ARBA00001936"/>
    </source>
</evidence>
<evidence type="ECO:0000256" key="2">
    <source>
        <dbReference type="ARBA" id="ARBA00001946"/>
    </source>
</evidence>
<feature type="transmembrane region" description="Helical" evidence="17">
    <location>
        <begin position="82"/>
        <end position="101"/>
    </location>
</feature>
<feature type="transmembrane region" description="Helical" evidence="17">
    <location>
        <begin position="238"/>
        <end position="256"/>
    </location>
</feature>
<feature type="transmembrane region" description="Helical" evidence="17">
    <location>
        <begin position="381"/>
        <end position="404"/>
    </location>
</feature>
<evidence type="ECO:0000256" key="12">
    <source>
        <dbReference type="ARBA" id="ARBA00022989"/>
    </source>
</evidence>
<dbReference type="PANTHER" id="PTHR13872:SF1">
    <property type="entry name" value="DOLICHYL-DIPHOSPHOOLIGOSACCHARIDE--PROTEIN GLYCOSYLTRANSFERASE SUBUNIT STT3B"/>
    <property type="match status" value="1"/>
</dbReference>
<feature type="transmembrane region" description="Helical" evidence="17">
    <location>
        <begin position="262"/>
        <end position="285"/>
    </location>
</feature>
<comment type="cofactor">
    <cofactor evidence="1">
        <name>Mn(2+)</name>
        <dbReference type="ChEBI" id="CHEBI:29035"/>
    </cofactor>
</comment>
<dbReference type="GO" id="GO:0004576">
    <property type="term" value="F:oligosaccharyl transferase activity"/>
    <property type="evidence" value="ECO:0007669"/>
    <property type="project" value="InterPro"/>
</dbReference>
<dbReference type="FunCoup" id="Q2FRP1">
    <property type="interactions" value="96"/>
</dbReference>
<evidence type="ECO:0000256" key="14">
    <source>
        <dbReference type="ARBA" id="ARBA00023211"/>
    </source>
</evidence>
<evidence type="ECO:0000256" key="16">
    <source>
        <dbReference type="ARBA" id="ARBA00034066"/>
    </source>
</evidence>
<feature type="domain" description="Oligosaccharyl transferase STT3 N-terminal" evidence="18">
    <location>
        <begin position="34"/>
        <end position="474"/>
    </location>
</feature>
<dbReference type="InParanoid" id="Q2FRP1"/>
<sequence length="840" mass="95776">MNLSSISRLNILLGIIVFCFVILGLWIRLLPSDFLLESIQPIVSSTDPWYTVRQVEQIIHHFPNYSWFDPFLSYPNGKIVDWGPVFPLFSSLIALILNASIQGDIIRAISWVPVILGMVLIPLCYMFGKIIWDVKAGWFAAILICVVGGETLFRSFFGDVDHHIMEVVVTSSFFISYFILLSYFNANNNNRTKWKAPLSTKSWSHHYFGNSKIQNLVIVLSIICGILYYLAIMTMPTCTLIAIIIALFTFFLPVLITEKSDYSRIFVMNGIIFGLFIILFALSGIQVSGWSLGQYSIIHLFIPAGIIAESGILYILSRFIVAKNRFFYTGILLMIFFVFSALLILINSEISNSFTNMVTRFFALNGTSVTIQEMQSSNIFTFLKVFNITAILSCFGFLILCFQFYRTKNPLNLAVIIWASVYIVISLLVVRFQYYSGEIFVILAGVFLSALYDKIQVRHHKIQKDNKNKFFWKIIFINNKGILCIGFLITMITILSIPVAMEVGLNETPKDSINDEWIQSLKWLSQQNNTDVPDYYSIYKESFSYPQNISTVISWWTSGHWILVLAHKIPATSPFQDNIVPVAKFLLADSNIQAEMIASQLHGKYIITTNEYLFNDFPMIQKWIPAQPDEDPYYFVFYNRASKTSSILTPMLGMKPAFFNTTLVKLHANDGSYVHANGSVVIQYQSTIVSGKEVPLLQKMYPIDQTQTIQFLSQPWSNTEIISLMYTSPITDTPALKNYRLIYESNGTQTFPGDVTLNNIKIFERVKGYTIPGTGTIEVPIVTNQGRHFTYRQQSENGTFTLPYATTNSPYDVKTTGPYRIIETNQTIDVDESQIEKYYT</sequence>